<organism evidence="1 2">
    <name type="scientific">Desulfuromusa kysingii</name>
    <dbReference type="NCBI Taxonomy" id="37625"/>
    <lineage>
        <taxon>Bacteria</taxon>
        <taxon>Pseudomonadati</taxon>
        <taxon>Thermodesulfobacteriota</taxon>
        <taxon>Desulfuromonadia</taxon>
        <taxon>Desulfuromonadales</taxon>
        <taxon>Geopsychrobacteraceae</taxon>
        <taxon>Desulfuromusa</taxon>
    </lineage>
</organism>
<dbReference type="OrthoDB" id="5405673at2"/>
<reference evidence="1 2" key="1">
    <citation type="submission" date="2016-10" db="EMBL/GenBank/DDBJ databases">
        <authorList>
            <person name="de Groot N.N."/>
        </authorList>
    </citation>
    <scope>NUCLEOTIDE SEQUENCE [LARGE SCALE GENOMIC DNA]</scope>
    <source>
        <strain evidence="1 2">DSM 7343</strain>
    </source>
</reference>
<dbReference type="AlphaFoldDB" id="A0A1H4E9J6"/>
<keyword evidence="2" id="KW-1185">Reference proteome</keyword>
<dbReference type="STRING" id="37625.SAMN05660420_03283"/>
<accession>A0A1H4E9J6</accession>
<dbReference type="EMBL" id="FNQN01000014">
    <property type="protein sequence ID" value="SEA81703.1"/>
    <property type="molecule type" value="Genomic_DNA"/>
</dbReference>
<name>A0A1H4E9J6_9BACT</name>
<gene>
    <name evidence="1" type="ORF">SAMN05660420_03283</name>
</gene>
<evidence type="ECO:0000313" key="2">
    <source>
        <dbReference type="Proteomes" id="UP000199409"/>
    </source>
</evidence>
<protein>
    <submittedName>
        <fullName evidence="1">Uncharacterized protein</fullName>
    </submittedName>
</protein>
<evidence type="ECO:0000313" key="1">
    <source>
        <dbReference type="EMBL" id="SEA81703.1"/>
    </source>
</evidence>
<sequence length="225" mass="25405">MLQQRCLTALRQLCRILTCVWLPRVADIRQRLAGHYFCYAVIISVPFALSGCQSSLLDNVHMNEFREQLYIDAKLNFAIKHPQNWKRVIVPVSSPSYRADTVNWSADNPRKENDNGGHMLIRSLPRETASNLPDLLSNYLIDKPELKTGQAAPFDHPAGPALKFVGHDQNHGLLIIAVLGKQRNFIISLDYPSSRFAELLPIFKDIVASFTEIVRPEDSSEVAPE</sequence>
<dbReference type="Proteomes" id="UP000199409">
    <property type="component" value="Unassembled WGS sequence"/>
</dbReference>
<proteinExistence type="predicted"/>
<dbReference type="RefSeq" id="WP_139167601.1">
    <property type="nucleotide sequence ID" value="NZ_FNQN01000014.1"/>
</dbReference>